<evidence type="ECO:0000313" key="5">
    <source>
        <dbReference type="EMBL" id="KAJ2846582.1"/>
    </source>
</evidence>
<keyword evidence="1" id="KW-0547">Nucleotide-binding</keyword>
<proteinExistence type="predicted"/>
<dbReference type="Pfam" id="PF09336">
    <property type="entry name" value="Vps4_C"/>
    <property type="match status" value="1"/>
</dbReference>
<protein>
    <submittedName>
        <fullName evidence="5">AAA ATPase cdc48</fullName>
    </submittedName>
</protein>
<feature type="domain" description="Spastin/Vps4 C-terminal" evidence="4">
    <location>
        <begin position="14"/>
        <end position="47"/>
    </location>
</feature>
<evidence type="ECO:0000256" key="1">
    <source>
        <dbReference type="ARBA" id="ARBA00022741"/>
    </source>
</evidence>
<feature type="compositionally biased region" description="Polar residues" evidence="3">
    <location>
        <begin position="75"/>
        <end position="86"/>
    </location>
</feature>
<keyword evidence="2" id="KW-0067">ATP-binding</keyword>
<evidence type="ECO:0000256" key="2">
    <source>
        <dbReference type="ARBA" id="ARBA00022840"/>
    </source>
</evidence>
<dbReference type="GO" id="GO:0005524">
    <property type="term" value="F:ATP binding"/>
    <property type="evidence" value="ECO:0007669"/>
    <property type="project" value="UniProtKB-KW"/>
</dbReference>
<evidence type="ECO:0000313" key="6">
    <source>
        <dbReference type="Proteomes" id="UP001139887"/>
    </source>
</evidence>
<feature type="region of interest" description="Disordered" evidence="3">
    <location>
        <begin position="56"/>
        <end position="95"/>
    </location>
</feature>
<evidence type="ECO:0000256" key="3">
    <source>
        <dbReference type="SAM" id="MobiDB-lite"/>
    </source>
</evidence>
<dbReference type="OrthoDB" id="27435at2759"/>
<reference evidence="5" key="1">
    <citation type="submission" date="2022-07" db="EMBL/GenBank/DDBJ databases">
        <title>Phylogenomic reconstructions and comparative analyses of Kickxellomycotina fungi.</title>
        <authorList>
            <person name="Reynolds N.K."/>
            <person name="Stajich J.E."/>
            <person name="Barry K."/>
            <person name="Grigoriev I.V."/>
            <person name="Crous P."/>
            <person name="Smith M.E."/>
        </authorList>
    </citation>
    <scope>NUCLEOTIDE SEQUENCE</scope>
    <source>
        <strain evidence="5">NRRL 1566</strain>
    </source>
</reference>
<dbReference type="Proteomes" id="UP001139887">
    <property type="component" value="Unassembled WGS sequence"/>
</dbReference>
<comment type="caution">
    <text evidence="5">The sequence shown here is derived from an EMBL/GenBank/DDBJ whole genome shotgun (WGS) entry which is preliminary data.</text>
</comment>
<feature type="non-terminal residue" evidence="5">
    <location>
        <position position="1"/>
    </location>
</feature>
<accession>A0A9W8LY64</accession>
<dbReference type="AlphaFoldDB" id="A0A9W8LY64"/>
<gene>
    <name evidence="5" type="primary">CDC48_1</name>
    <name evidence="5" type="ORF">IWW36_004285</name>
</gene>
<keyword evidence="6" id="KW-1185">Reference proteome</keyword>
<dbReference type="InterPro" id="IPR015415">
    <property type="entry name" value="Spast_Vps4_C"/>
</dbReference>
<organism evidence="5 6">
    <name type="scientific">Coemansia brasiliensis</name>
    <dbReference type="NCBI Taxonomy" id="2650707"/>
    <lineage>
        <taxon>Eukaryota</taxon>
        <taxon>Fungi</taxon>
        <taxon>Fungi incertae sedis</taxon>
        <taxon>Zoopagomycota</taxon>
        <taxon>Kickxellomycotina</taxon>
        <taxon>Kickxellomycetes</taxon>
        <taxon>Kickxellales</taxon>
        <taxon>Kickxellaceae</taxon>
        <taxon>Coemansia</taxon>
    </lineage>
</organism>
<dbReference type="EMBL" id="JANBUW010000502">
    <property type="protein sequence ID" value="KAJ2846582.1"/>
    <property type="molecule type" value="Genomic_DNA"/>
</dbReference>
<evidence type="ECO:0000259" key="4">
    <source>
        <dbReference type="Pfam" id="PF09336"/>
    </source>
</evidence>
<dbReference type="Gene3D" id="6.10.20.150">
    <property type="match status" value="1"/>
</dbReference>
<sequence>DAAMQEDEDESDPVPEITVAHFEEAMRFARRSVSDNDIRRYEMFAQNMQQSRGFGAFKFPKGGVDGGNAADAPASGNTGTASQFTEDNGDEDLYS</sequence>
<name>A0A9W8LY64_9FUNG</name>